<evidence type="ECO:0000313" key="3">
    <source>
        <dbReference type="Proteomes" id="UP001288944"/>
    </source>
</evidence>
<dbReference type="Proteomes" id="UP001288944">
    <property type="component" value="Unassembled WGS sequence"/>
</dbReference>
<dbReference type="InterPro" id="IPR002925">
    <property type="entry name" value="Dienelactn_hydro"/>
</dbReference>
<dbReference type="Pfam" id="PF01738">
    <property type="entry name" value="DLH"/>
    <property type="match status" value="1"/>
</dbReference>
<evidence type="ECO:0000313" key="2">
    <source>
        <dbReference type="EMBL" id="MDZ7543973.1"/>
    </source>
</evidence>
<dbReference type="EMBL" id="WNUR01001869">
    <property type="protein sequence ID" value="MDZ7543973.1"/>
    <property type="molecule type" value="Genomic_DNA"/>
</dbReference>
<accession>A0AAW9KPU4</accession>
<dbReference type="PANTHER" id="PTHR46623">
    <property type="entry name" value="CARBOXYMETHYLENEBUTENOLIDASE-RELATED"/>
    <property type="match status" value="1"/>
</dbReference>
<dbReference type="PANTHER" id="PTHR46623:SF6">
    <property type="entry name" value="ALPHA_BETA-HYDROLASES SUPERFAMILY PROTEIN"/>
    <property type="match status" value="1"/>
</dbReference>
<dbReference type="InterPro" id="IPR029058">
    <property type="entry name" value="AB_hydrolase_fold"/>
</dbReference>
<feature type="non-terminal residue" evidence="2">
    <location>
        <position position="126"/>
    </location>
</feature>
<evidence type="ECO:0000259" key="1">
    <source>
        <dbReference type="Pfam" id="PF01738"/>
    </source>
</evidence>
<proteinExistence type="predicted"/>
<feature type="domain" description="Dienelactone hydrolase" evidence="1">
    <location>
        <begin position="23"/>
        <end position="125"/>
    </location>
</feature>
<reference evidence="2" key="1">
    <citation type="submission" date="2019-11" db="EMBL/GenBank/DDBJ databases">
        <title>Characterization of Clostridium perfringens isolates from swine manure treated agricultural soils.</title>
        <authorList>
            <person name="Wushke S.T."/>
        </authorList>
    </citation>
    <scope>NUCLEOTIDE SEQUENCE</scope>
    <source>
        <strain evidence="2">X62</strain>
    </source>
</reference>
<name>A0AAW9KPU4_CLOPF</name>
<dbReference type="AlphaFoldDB" id="A0AAW9KPU4"/>
<protein>
    <recommendedName>
        <fullName evidence="1">Dienelactone hydrolase domain-containing protein</fullName>
    </recommendedName>
</protein>
<comment type="caution">
    <text evidence="2">The sequence shown here is derived from an EMBL/GenBank/DDBJ whole genome shotgun (WGS) entry which is preliminary data.</text>
</comment>
<dbReference type="Gene3D" id="3.40.50.1820">
    <property type="entry name" value="alpha/beta hydrolase"/>
    <property type="match status" value="1"/>
</dbReference>
<dbReference type="InterPro" id="IPR051049">
    <property type="entry name" value="Dienelactone_hydrolase-like"/>
</dbReference>
<organism evidence="2 3">
    <name type="scientific">Clostridium perfringens</name>
    <dbReference type="NCBI Taxonomy" id="1502"/>
    <lineage>
        <taxon>Bacteria</taxon>
        <taxon>Bacillati</taxon>
        <taxon>Bacillota</taxon>
        <taxon>Clostridia</taxon>
        <taxon>Eubacteriales</taxon>
        <taxon>Clostridiaceae</taxon>
        <taxon>Clostridium</taxon>
    </lineage>
</organism>
<gene>
    <name evidence="2" type="ORF">GNF83_22995</name>
</gene>
<dbReference type="GO" id="GO:0016787">
    <property type="term" value="F:hydrolase activity"/>
    <property type="evidence" value="ECO:0007669"/>
    <property type="project" value="InterPro"/>
</dbReference>
<dbReference type="SUPFAM" id="SSF53474">
    <property type="entry name" value="alpha/beta-Hydrolases"/>
    <property type="match status" value="1"/>
</dbReference>
<sequence length="126" mass="14673">ESFSYDQEDKAYHYFMNEIGFTRALNEVINIVNLNREKYDHIFIIGFSIGATIAWMSSEYGVDGIIGFYGSRIRNHVEIEPSCTTLLFFARHEKSFCVLDLEEKLRTKQNTSVEIIEAEHGFMNPY</sequence>
<feature type="non-terminal residue" evidence="2">
    <location>
        <position position="1"/>
    </location>
</feature>